<proteinExistence type="predicted"/>
<dbReference type="AlphaFoldDB" id="A4WVR0"/>
<evidence type="ECO:0000313" key="2">
    <source>
        <dbReference type="EMBL" id="ABP71474.1"/>
    </source>
</evidence>
<dbReference type="STRING" id="349102.Rsph17025_2586"/>
<reference evidence="2" key="1">
    <citation type="submission" date="2007-04" db="EMBL/GenBank/DDBJ databases">
        <title>Complete sequence of chromosome of Rhodobacter sphaeroides ATCC 17025.</title>
        <authorList>
            <consortium name="US DOE Joint Genome Institute"/>
            <person name="Copeland A."/>
            <person name="Lucas S."/>
            <person name="Lapidus A."/>
            <person name="Barry K."/>
            <person name="Detter J.C."/>
            <person name="Glavina del Rio T."/>
            <person name="Hammon N."/>
            <person name="Israni S."/>
            <person name="Dalin E."/>
            <person name="Tice H."/>
            <person name="Pitluck S."/>
            <person name="Chertkov O."/>
            <person name="Brettin T."/>
            <person name="Bruce D."/>
            <person name="Han C."/>
            <person name="Schmutz J."/>
            <person name="Larimer F."/>
            <person name="Land M."/>
            <person name="Hauser L."/>
            <person name="Kyrpides N."/>
            <person name="Kim E."/>
            <person name="Richardson P."/>
            <person name="Mackenzie C."/>
            <person name="Choudhary M."/>
            <person name="Donohue T.J."/>
            <person name="Kaplan S."/>
        </authorList>
    </citation>
    <scope>NUCLEOTIDE SEQUENCE [LARGE SCALE GENOMIC DNA]</scope>
    <source>
        <strain evidence="2">ATCC 17025</strain>
    </source>
</reference>
<sequence length="76" mass="8256">MSCPPWPPIRFDEAMIGDSMRSSWAPRPTPPSSTAAGPPSRPSRTNLTLMRAISEHDFALAHDEAFAGFNASGWTL</sequence>
<protein>
    <submittedName>
        <fullName evidence="2">Uncharacterized protein</fullName>
    </submittedName>
</protein>
<accession>A4WVR0</accession>
<evidence type="ECO:0000256" key="1">
    <source>
        <dbReference type="SAM" id="MobiDB-lite"/>
    </source>
</evidence>
<organism evidence="2">
    <name type="scientific">Cereibacter sphaeroides (strain ATCC 17025 / ATH 2.4.3)</name>
    <name type="common">Rhodobacter sphaeroides</name>
    <dbReference type="NCBI Taxonomy" id="349102"/>
    <lineage>
        <taxon>Bacteria</taxon>
        <taxon>Pseudomonadati</taxon>
        <taxon>Pseudomonadota</taxon>
        <taxon>Alphaproteobacteria</taxon>
        <taxon>Rhodobacterales</taxon>
        <taxon>Paracoccaceae</taxon>
        <taxon>Cereibacter</taxon>
    </lineage>
</organism>
<name>A4WVR0_CERS5</name>
<dbReference type="eggNOG" id="COG4653">
    <property type="taxonomic scope" value="Bacteria"/>
</dbReference>
<feature type="region of interest" description="Disordered" evidence="1">
    <location>
        <begin position="15"/>
        <end position="45"/>
    </location>
</feature>
<feature type="compositionally biased region" description="Low complexity" evidence="1">
    <location>
        <begin position="21"/>
        <end position="44"/>
    </location>
</feature>
<dbReference type="HOGENOM" id="CLU_2652117_0_0_5"/>
<gene>
    <name evidence="2" type="ordered locus">Rsph17025_2586</name>
</gene>
<dbReference type="KEGG" id="rsq:Rsph17025_2586"/>
<dbReference type="EMBL" id="CP000661">
    <property type="protein sequence ID" value="ABP71474.1"/>
    <property type="molecule type" value="Genomic_DNA"/>
</dbReference>